<dbReference type="InterPro" id="IPR043129">
    <property type="entry name" value="ATPase_NBD"/>
</dbReference>
<dbReference type="Pfam" id="PF01869">
    <property type="entry name" value="BcrAD_BadFG"/>
    <property type="match status" value="1"/>
</dbReference>
<dbReference type="InterPro" id="IPR052519">
    <property type="entry name" value="Euk-type_GlcNAc_Kinase"/>
</dbReference>
<dbReference type="PANTHER" id="PTHR43190">
    <property type="entry name" value="N-ACETYL-D-GLUCOSAMINE KINASE"/>
    <property type="match status" value="1"/>
</dbReference>
<dbReference type="Proteomes" id="UP001139722">
    <property type="component" value="Unassembled WGS sequence"/>
</dbReference>
<dbReference type="EMBL" id="JAMZDY010000001">
    <property type="protein sequence ID" value="MCP2370955.1"/>
    <property type="molecule type" value="Genomic_DNA"/>
</dbReference>
<sequence>MSSTPPVDRPREASPVRCVLGIDIGGTGSRAALEPLDATPGTSRRVLEGARIAVASTGSNALDVAAALVGAAADAWPDAAITAVGVGATGLASLVADPDAATARLSHLAAPGAGVALAVDALTAHLGALDGRAGAVVAVGTGAIALGTDLDTTWRRVGGWGHLWDDRGSGVWVGIEALKAAIRTHDGVTDDARALLAAAEARFGPAHSWPGALLTRADRAGLIAAFAPEVAGLAADGDAAASAIMRTAGREVAATLVAALDPDLPRLASWTGGMFAAAGAYRDAFAAEFARLAPDAALESPSGTPLDGAVRLARLVGAGDLPAGHPPFLWR</sequence>
<name>A0A9X2H1K6_9MICO</name>
<dbReference type="PANTHER" id="PTHR43190:SF3">
    <property type="entry name" value="N-ACETYL-D-GLUCOSAMINE KINASE"/>
    <property type="match status" value="1"/>
</dbReference>
<keyword evidence="2" id="KW-0418">Kinase</keyword>
<dbReference type="GO" id="GO:0016301">
    <property type="term" value="F:kinase activity"/>
    <property type="evidence" value="ECO:0007669"/>
    <property type="project" value="UniProtKB-KW"/>
</dbReference>
<organism evidence="2 3">
    <name type="scientific">Agromyces terreus</name>
    <dbReference type="NCBI Taxonomy" id="424795"/>
    <lineage>
        <taxon>Bacteria</taxon>
        <taxon>Bacillati</taxon>
        <taxon>Actinomycetota</taxon>
        <taxon>Actinomycetes</taxon>
        <taxon>Micrococcales</taxon>
        <taxon>Microbacteriaceae</taxon>
        <taxon>Agromyces</taxon>
    </lineage>
</organism>
<keyword evidence="3" id="KW-1185">Reference proteome</keyword>
<dbReference type="SUPFAM" id="SSF53067">
    <property type="entry name" value="Actin-like ATPase domain"/>
    <property type="match status" value="2"/>
</dbReference>
<reference evidence="2" key="1">
    <citation type="submission" date="2022-06" db="EMBL/GenBank/DDBJ databases">
        <title>Sequencing the genomes of 1000 actinobacteria strains.</title>
        <authorList>
            <person name="Klenk H.-P."/>
        </authorList>
    </citation>
    <scope>NUCLEOTIDE SEQUENCE</scope>
    <source>
        <strain evidence="2">DSM 22016</strain>
    </source>
</reference>
<gene>
    <name evidence="2" type="ORF">BJ978_001631</name>
</gene>
<evidence type="ECO:0000259" key="1">
    <source>
        <dbReference type="Pfam" id="PF01869"/>
    </source>
</evidence>
<dbReference type="AlphaFoldDB" id="A0A9X2H1K6"/>
<feature type="domain" description="ATPase BadF/BadG/BcrA/BcrD type" evidence="1">
    <location>
        <begin position="20"/>
        <end position="282"/>
    </location>
</feature>
<evidence type="ECO:0000313" key="2">
    <source>
        <dbReference type="EMBL" id="MCP2370955.1"/>
    </source>
</evidence>
<keyword evidence="2" id="KW-0808">Transferase</keyword>
<accession>A0A9X2H1K6</accession>
<dbReference type="InterPro" id="IPR002731">
    <property type="entry name" value="ATPase_BadF"/>
</dbReference>
<protein>
    <submittedName>
        <fullName evidence="2">N-acetylglucosamine kinase-like BadF-type ATPase</fullName>
    </submittedName>
</protein>
<evidence type="ECO:0000313" key="3">
    <source>
        <dbReference type="Proteomes" id="UP001139722"/>
    </source>
</evidence>
<dbReference type="OrthoDB" id="8701357at2"/>
<dbReference type="RefSeq" id="WP_156999331.1">
    <property type="nucleotide sequence ID" value="NZ_JAMZDY010000001.1"/>
</dbReference>
<dbReference type="Gene3D" id="3.30.420.40">
    <property type="match status" value="2"/>
</dbReference>
<comment type="caution">
    <text evidence="2">The sequence shown here is derived from an EMBL/GenBank/DDBJ whole genome shotgun (WGS) entry which is preliminary data.</text>
</comment>
<proteinExistence type="predicted"/>